<evidence type="ECO:0000313" key="12">
    <source>
        <dbReference type="EMBL" id="ANF87717.1"/>
    </source>
</evidence>
<comment type="similarity">
    <text evidence="2 9">Belongs to the fimbrial export usher family.</text>
</comment>
<evidence type="ECO:0000259" key="11">
    <source>
        <dbReference type="Pfam" id="PF13954"/>
    </source>
</evidence>
<gene>
    <name evidence="12" type="ORF">A7J50_4362</name>
</gene>
<protein>
    <submittedName>
        <fullName evidence="12">Fimbrial protein</fullName>
    </submittedName>
</protein>
<evidence type="ECO:0000256" key="6">
    <source>
        <dbReference type="ARBA" id="ARBA00022729"/>
    </source>
</evidence>
<keyword evidence="4" id="KW-1134">Transmembrane beta strand</keyword>
<dbReference type="Gene3D" id="2.60.40.2610">
    <property type="entry name" value="Outer membrane usher protein FimD, plug domain"/>
    <property type="match status" value="1"/>
</dbReference>
<dbReference type="InterPro" id="IPR025885">
    <property type="entry name" value="PapC_N"/>
</dbReference>
<evidence type="ECO:0000256" key="9">
    <source>
        <dbReference type="RuleBase" id="RU003884"/>
    </source>
</evidence>
<evidence type="ECO:0000256" key="7">
    <source>
        <dbReference type="ARBA" id="ARBA00023136"/>
    </source>
</evidence>
<keyword evidence="5 9" id="KW-0812">Transmembrane</keyword>
<dbReference type="Gene3D" id="2.60.40.3110">
    <property type="match status" value="1"/>
</dbReference>
<feature type="domain" description="PapC-like C-terminal" evidence="10">
    <location>
        <begin position="767"/>
        <end position="826"/>
    </location>
</feature>
<dbReference type="Gene3D" id="3.10.20.410">
    <property type="match status" value="1"/>
</dbReference>
<keyword evidence="8 9" id="KW-0998">Cell outer membrane</keyword>
<evidence type="ECO:0000313" key="13">
    <source>
        <dbReference type="Proteomes" id="UP000077829"/>
    </source>
</evidence>
<keyword evidence="3 9" id="KW-0813">Transport</keyword>
<reference evidence="12 13" key="1">
    <citation type="submission" date="2016-05" db="EMBL/GenBank/DDBJ databases">
        <title>Complete genome sequence of Pseudomonas antarctica PAMC 27494.</title>
        <authorList>
            <person name="Lee J."/>
        </authorList>
    </citation>
    <scope>NUCLEOTIDE SEQUENCE [LARGE SCALE GENOMIC DNA]</scope>
    <source>
        <strain evidence="12 13">PAMC 27494</strain>
    </source>
</reference>
<dbReference type="STRING" id="219572.A7J50_4362"/>
<dbReference type="Gene3D" id="2.60.40.2070">
    <property type="match status" value="1"/>
</dbReference>
<evidence type="ECO:0000256" key="4">
    <source>
        <dbReference type="ARBA" id="ARBA00022452"/>
    </source>
</evidence>
<dbReference type="GO" id="GO:0009279">
    <property type="term" value="C:cell outer membrane"/>
    <property type="evidence" value="ECO:0007669"/>
    <property type="project" value="UniProtKB-SubCell"/>
</dbReference>
<comment type="subcellular location">
    <subcellularLocation>
        <location evidence="1 9">Cell outer membrane</location>
        <topology evidence="1 9">Multi-pass membrane protein</topology>
    </subcellularLocation>
</comment>
<evidence type="ECO:0000256" key="1">
    <source>
        <dbReference type="ARBA" id="ARBA00004571"/>
    </source>
</evidence>
<evidence type="ECO:0000256" key="2">
    <source>
        <dbReference type="ARBA" id="ARBA00008064"/>
    </source>
</evidence>
<evidence type="ECO:0000256" key="5">
    <source>
        <dbReference type="ARBA" id="ARBA00022692"/>
    </source>
</evidence>
<dbReference type="FunFam" id="2.60.40.3110:FF:000001">
    <property type="entry name" value="Putative fimbrial outer membrane usher"/>
    <property type="match status" value="1"/>
</dbReference>
<name>A0A172Z5F2_9PSED</name>
<dbReference type="PATRIC" id="fig|219572.3.peg.4483"/>
<dbReference type="InterPro" id="IPR037224">
    <property type="entry name" value="PapC_N_sf"/>
</dbReference>
<dbReference type="Pfam" id="PF00577">
    <property type="entry name" value="Usher"/>
    <property type="match status" value="1"/>
</dbReference>
<evidence type="ECO:0000256" key="3">
    <source>
        <dbReference type="ARBA" id="ARBA00022448"/>
    </source>
</evidence>
<dbReference type="EMBL" id="CP015600">
    <property type="protein sequence ID" value="ANF87717.1"/>
    <property type="molecule type" value="Genomic_DNA"/>
</dbReference>
<dbReference type="InterPro" id="IPR018030">
    <property type="entry name" value="Fimbrial_membr_usher_CS"/>
</dbReference>
<keyword evidence="9" id="KW-1029">Fimbrium biogenesis</keyword>
<keyword evidence="6" id="KW-0732">Signal</keyword>
<dbReference type="Pfam" id="PF13953">
    <property type="entry name" value="PapC_C"/>
    <property type="match status" value="1"/>
</dbReference>
<evidence type="ECO:0000259" key="10">
    <source>
        <dbReference type="Pfam" id="PF13953"/>
    </source>
</evidence>
<organism evidence="12 13">
    <name type="scientific">Pseudomonas antarctica</name>
    <dbReference type="NCBI Taxonomy" id="219572"/>
    <lineage>
        <taxon>Bacteria</taxon>
        <taxon>Pseudomonadati</taxon>
        <taxon>Pseudomonadota</taxon>
        <taxon>Gammaproteobacteria</taxon>
        <taxon>Pseudomonadales</taxon>
        <taxon>Pseudomonadaceae</taxon>
        <taxon>Pseudomonas</taxon>
    </lineage>
</organism>
<dbReference type="SUPFAM" id="SSF141729">
    <property type="entry name" value="FimD N-terminal domain-like"/>
    <property type="match status" value="1"/>
</dbReference>
<dbReference type="InterPro" id="IPR042186">
    <property type="entry name" value="FimD_plug_dom"/>
</dbReference>
<keyword evidence="7 9" id="KW-0472">Membrane</keyword>
<dbReference type="Pfam" id="PF13954">
    <property type="entry name" value="PapC_N"/>
    <property type="match status" value="1"/>
</dbReference>
<dbReference type="GO" id="GO:0009297">
    <property type="term" value="P:pilus assembly"/>
    <property type="evidence" value="ECO:0007669"/>
    <property type="project" value="InterPro"/>
</dbReference>
<dbReference type="InterPro" id="IPR025949">
    <property type="entry name" value="PapC-like_C"/>
</dbReference>
<dbReference type="InterPro" id="IPR000015">
    <property type="entry name" value="Fimb_usher"/>
</dbReference>
<proteinExistence type="inferred from homology"/>
<dbReference type="KEGG" id="panr:A7J50_4362"/>
<dbReference type="PANTHER" id="PTHR30451:SF20">
    <property type="entry name" value="FIMBRIAE USHER"/>
    <property type="match status" value="1"/>
</dbReference>
<dbReference type="AlphaFoldDB" id="A0A172Z5F2"/>
<feature type="domain" description="PapC N-terminal" evidence="11">
    <location>
        <begin position="48"/>
        <end position="194"/>
    </location>
</feature>
<dbReference type="PROSITE" id="PS01151">
    <property type="entry name" value="FIMBRIAL_USHER"/>
    <property type="match status" value="1"/>
</dbReference>
<dbReference type="GO" id="GO:0015473">
    <property type="term" value="F:fimbrial usher porin activity"/>
    <property type="evidence" value="ECO:0007669"/>
    <property type="project" value="InterPro"/>
</dbReference>
<dbReference type="Proteomes" id="UP000077829">
    <property type="component" value="Chromosome"/>
</dbReference>
<dbReference type="InterPro" id="IPR043142">
    <property type="entry name" value="PapC-like_C_sf"/>
</dbReference>
<sequence length="865" mass="92180" precursor="true">MPTSSSSRLALRAQPRFALNPLTTLILRVLAVTPGAWGVQGVLAQEVQFNDAFLPEDSRNLDLGKYQAGNPVTPGQYRADVLLNGQLNSRQDIRIEAQPDGSKPVVCMDHGLLERQGVEMSKLPPEASQALGSQGCVALGSLIQGASANFSPENQALDLSIPQAALKRNSRGYVSPELWDRGVTAGMLSYNFNANRNRTRSGNYDSAFMGLNAGLNLGDWRLRHNASMSWQSRQGNKYQALDTYVQRDITALKSQFTAGESNTSGEIFDTLSFRGVQLASDDRMLPDSMRGYAPVIRGIARTNARVTIRQSGNVLLETTVAPGAFVIDDLYSTGYGGDLNVSVAEADGTEQNFIVPYASVSQLLRPGTARFSLTAGETRNNYVDQQVRLLQGTLQYGLNNTFTGFGGVQSSDHYTALLTGVAFGTPIGAMAVDVTHAQTELAGGTAKGQSMRVSYSKNVLSTGSNFSVAAYRFSTGDYLDFSNAVQLLDAEKNGWDTRLFGRPRSRLSITADQTLGPWGQVTISGYAQNYWNQPGSDVQYQFSYSKQFNRVSFSVNANRSRVGMGDMENSFLLTMSMPLELGGSGYGPQMTAQVGRDTRGNYSEQVGISGTAGEDRQYGYGATFGHDGGSSSKSAAFNGQYTGARAMLNAALGYGDGYTSTSLGASGTVVAHSEGVTLSPYRGETMAVISAPGAQGAKVSGYPGLRLDGSGNAVVPYLRPYELNEVAIDPAGSSLDVEFNETSQQVAPRAGAVVHLKYTTNQGRAVLLNVRLDDGSSLPFGAGVTDGEGATVGMVGQGGQLYARIKPDTRQLLINWGSKAHQQCALAIPPGPGEGQQLQQLDAVCAAGKQVANSVRPNTMQKVPL</sequence>
<dbReference type="PANTHER" id="PTHR30451">
    <property type="entry name" value="OUTER MEMBRANE USHER PROTEIN"/>
    <property type="match status" value="1"/>
</dbReference>
<evidence type="ECO:0000256" key="8">
    <source>
        <dbReference type="ARBA" id="ARBA00023237"/>
    </source>
</evidence>
<accession>A0A172Z5F2</accession>